<reference evidence="3" key="1">
    <citation type="submission" date="2012-12" db="EMBL/GenBank/DDBJ databases">
        <authorList>
            <person name="Hellsten U."/>
            <person name="Grimwood J."/>
            <person name="Chapman J.A."/>
            <person name="Shapiro H."/>
            <person name="Aerts A."/>
            <person name="Otillar R.P."/>
            <person name="Terry A.Y."/>
            <person name="Boore J.L."/>
            <person name="Simakov O."/>
            <person name="Marletaz F."/>
            <person name="Cho S.-J."/>
            <person name="Edsinger-Gonzales E."/>
            <person name="Havlak P."/>
            <person name="Kuo D.-H."/>
            <person name="Larsson T."/>
            <person name="Lv J."/>
            <person name="Arendt D."/>
            <person name="Savage R."/>
            <person name="Osoegawa K."/>
            <person name="de Jong P."/>
            <person name="Lindberg D.R."/>
            <person name="Seaver E.C."/>
            <person name="Weisblat D.A."/>
            <person name="Putnam N.H."/>
            <person name="Grigoriev I.V."/>
            <person name="Rokhsar D.S."/>
        </authorList>
    </citation>
    <scope>NUCLEOTIDE SEQUENCE</scope>
    <source>
        <strain evidence="3">I ESC-2004</strain>
    </source>
</reference>
<evidence type="ECO:0000313" key="3">
    <source>
        <dbReference type="Proteomes" id="UP000014760"/>
    </source>
</evidence>
<organism evidence="1">
    <name type="scientific">Capitella teleta</name>
    <name type="common">Polychaete worm</name>
    <dbReference type="NCBI Taxonomy" id="283909"/>
    <lineage>
        <taxon>Eukaryota</taxon>
        <taxon>Metazoa</taxon>
        <taxon>Spiralia</taxon>
        <taxon>Lophotrochozoa</taxon>
        <taxon>Annelida</taxon>
        <taxon>Polychaeta</taxon>
        <taxon>Sedentaria</taxon>
        <taxon>Scolecida</taxon>
        <taxon>Capitellidae</taxon>
        <taxon>Capitella</taxon>
    </lineage>
</organism>
<dbReference type="HOGENOM" id="CLU_1847022_0_0_1"/>
<dbReference type="EnsemblMetazoa" id="CapteT216324">
    <property type="protein sequence ID" value="CapteP216324"/>
    <property type="gene ID" value="CapteG216324"/>
</dbReference>
<gene>
    <name evidence="1" type="ORF">CAPTEDRAFT_216324</name>
</gene>
<evidence type="ECO:0000313" key="2">
    <source>
        <dbReference type="EnsemblMetazoa" id="CapteP216324"/>
    </source>
</evidence>
<reference evidence="1 3" key="2">
    <citation type="journal article" date="2013" name="Nature">
        <title>Insights into bilaterian evolution from three spiralian genomes.</title>
        <authorList>
            <person name="Simakov O."/>
            <person name="Marletaz F."/>
            <person name="Cho S.J."/>
            <person name="Edsinger-Gonzales E."/>
            <person name="Havlak P."/>
            <person name="Hellsten U."/>
            <person name="Kuo D.H."/>
            <person name="Larsson T."/>
            <person name="Lv J."/>
            <person name="Arendt D."/>
            <person name="Savage R."/>
            <person name="Osoegawa K."/>
            <person name="de Jong P."/>
            <person name="Grimwood J."/>
            <person name="Chapman J.A."/>
            <person name="Shapiro H."/>
            <person name="Aerts A."/>
            <person name="Otillar R.P."/>
            <person name="Terry A.Y."/>
            <person name="Boore J.L."/>
            <person name="Grigoriev I.V."/>
            <person name="Lindberg D.R."/>
            <person name="Seaver E.C."/>
            <person name="Weisblat D.A."/>
            <person name="Putnam N.H."/>
            <person name="Rokhsar D.S."/>
        </authorList>
    </citation>
    <scope>NUCLEOTIDE SEQUENCE</scope>
    <source>
        <strain evidence="1 3">I ESC-2004</strain>
    </source>
</reference>
<dbReference type="Proteomes" id="UP000014760">
    <property type="component" value="Unassembled WGS sequence"/>
</dbReference>
<protein>
    <submittedName>
        <fullName evidence="1 2">Uncharacterized protein</fullName>
    </submittedName>
</protein>
<accession>R7V6E9</accession>
<name>R7V6E9_CAPTE</name>
<proteinExistence type="predicted"/>
<dbReference type="AlphaFoldDB" id="R7V6E9"/>
<dbReference type="EMBL" id="AMQN01019826">
    <property type="status" value="NOT_ANNOTATED_CDS"/>
    <property type="molecule type" value="Genomic_DNA"/>
</dbReference>
<sequence length="139" mass="15249">MKRAQDVSIIRGLSDWLVVEGMQVMDAFIYSCTNGQSDVLQIPCQTMTAICKGMTGQRLSKVDLNAFRIVAGVFLKGGNHWTAVKFYSKSPSHVCSGVPSNACERSGETVQCVTCSEPFHLLCTPESARAARHCNWCIE</sequence>
<keyword evidence="3" id="KW-1185">Reference proteome</keyword>
<evidence type="ECO:0000313" key="1">
    <source>
        <dbReference type="EMBL" id="ELU11931.1"/>
    </source>
</evidence>
<reference evidence="2" key="3">
    <citation type="submission" date="2015-06" db="UniProtKB">
        <authorList>
            <consortium name="EnsemblMetazoa"/>
        </authorList>
    </citation>
    <scope>IDENTIFICATION</scope>
</reference>
<dbReference type="EMBL" id="KB296302">
    <property type="protein sequence ID" value="ELU11931.1"/>
    <property type="molecule type" value="Genomic_DNA"/>
</dbReference>